<protein>
    <recommendedName>
        <fullName evidence="4">RNA polymerase II elongation factor ELL N-terminal domain-containing protein</fullName>
    </recommendedName>
</protein>
<feature type="compositionally biased region" description="Polar residues" evidence="1">
    <location>
        <begin position="358"/>
        <end position="370"/>
    </location>
</feature>
<accession>A0ABQ8F0T0</accession>
<dbReference type="EMBL" id="JAFCIX010000438">
    <property type="protein sequence ID" value="KAH6590045.1"/>
    <property type="molecule type" value="Genomic_DNA"/>
</dbReference>
<keyword evidence="3" id="KW-1185">Reference proteome</keyword>
<evidence type="ECO:0008006" key="4">
    <source>
        <dbReference type="Google" id="ProtNLM"/>
    </source>
</evidence>
<comment type="caution">
    <text evidence="2">The sequence shown here is derived from an EMBL/GenBank/DDBJ whole genome shotgun (WGS) entry which is preliminary data.</text>
</comment>
<dbReference type="Proteomes" id="UP001648503">
    <property type="component" value="Unassembled WGS sequence"/>
</dbReference>
<feature type="compositionally biased region" description="Basic and acidic residues" evidence="1">
    <location>
        <begin position="413"/>
        <end position="422"/>
    </location>
</feature>
<sequence length="610" mass="67570">MSLRTADLDPQRRYLLRPDENSHNTDVFPVFTLKLTKVLLERLQSNPTIPLEIDMARPSQLVLHIGDDSLELTNRAEDNVIDCYRRAKVNSSEELLYVGRVHQRLFVTPRVDGPNNRIKNMTQSELKAKASKSVVLLGNSSEVATKNSPKMPLKKMPWSASRQRAPTAFKEDPQLEQKLIHFLASCPQNIESIVKKIRLPQPMISGVLQKIARPQLGDGAIYQLVNEAYLNLTPHEWSQYSPSEREGALKNAQIALDSLGIQKDSPEWKAVMEPPLPKSTPPPPIVPKLTVSAQLPIDSFALGSAPLSNQTTLPYDAPDLYSTQYYSDDGADSHSKISSIASSTAGGRIRGSHLSMPPNASAQNTPTSSKAARPLLTKSMAYTKKPIKRKEKPRTGRDSPPLYIANHSLAVLDSKRRPKTEENSPVSSAKPLVRSGSDILLTHVSGSASESMGMPYGNGNELVGSNPSTSDPTSPTESCHEAEESEFGISAIDQSILSDDETLSVSNEIDDFNAGQQYLNCETLYKRQMELYESINTHLALATFLEKVTLDEKDKDQLALTIKTAFEEHQMECVDSDVFGKRLEDLVRKYDDTRAQLQASMEDYVNVTNE</sequence>
<feature type="compositionally biased region" description="Low complexity" evidence="1">
    <location>
        <begin position="465"/>
        <end position="477"/>
    </location>
</feature>
<name>A0ABQ8F0T0_9FUNG</name>
<evidence type="ECO:0000313" key="2">
    <source>
        <dbReference type="EMBL" id="KAH6590045.1"/>
    </source>
</evidence>
<evidence type="ECO:0000256" key="1">
    <source>
        <dbReference type="SAM" id="MobiDB-lite"/>
    </source>
</evidence>
<evidence type="ECO:0000313" key="3">
    <source>
        <dbReference type="Proteomes" id="UP001648503"/>
    </source>
</evidence>
<proteinExistence type="predicted"/>
<feature type="region of interest" description="Disordered" evidence="1">
    <location>
        <begin position="343"/>
        <end position="431"/>
    </location>
</feature>
<reference evidence="2 3" key="1">
    <citation type="submission" date="2021-02" db="EMBL/GenBank/DDBJ databases">
        <title>Variation within the Batrachochytrium salamandrivorans European outbreak.</title>
        <authorList>
            <person name="Kelly M."/>
            <person name="Pasmans F."/>
            <person name="Shea T.P."/>
            <person name="Munoz J.F."/>
            <person name="Carranza S."/>
            <person name="Cuomo C.A."/>
            <person name="Martel A."/>
        </authorList>
    </citation>
    <scope>NUCLEOTIDE SEQUENCE [LARGE SCALE GENOMIC DNA]</scope>
    <source>
        <strain evidence="2 3">AMFP18/2</strain>
    </source>
</reference>
<organism evidence="2 3">
    <name type="scientific">Batrachochytrium salamandrivorans</name>
    <dbReference type="NCBI Taxonomy" id="1357716"/>
    <lineage>
        <taxon>Eukaryota</taxon>
        <taxon>Fungi</taxon>
        <taxon>Fungi incertae sedis</taxon>
        <taxon>Chytridiomycota</taxon>
        <taxon>Chytridiomycota incertae sedis</taxon>
        <taxon>Chytridiomycetes</taxon>
        <taxon>Rhizophydiales</taxon>
        <taxon>Rhizophydiales incertae sedis</taxon>
        <taxon>Batrachochytrium</taxon>
    </lineage>
</organism>
<gene>
    <name evidence="2" type="ORF">BASA50_009747</name>
</gene>
<feature type="region of interest" description="Disordered" evidence="1">
    <location>
        <begin position="450"/>
        <end position="484"/>
    </location>
</feature>